<accession>A0A0V7ZVM4</accession>
<dbReference type="SUPFAM" id="SSF56784">
    <property type="entry name" value="HAD-like"/>
    <property type="match status" value="1"/>
</dbReference>
<dbReference type="PANTHER" id="PTHR43434">
    <property type="entry name" value="PHOSPHOGLYCOLATE PHOSPHATASE"/>
    <property type="match status" value="1"/>
</dbReference>
<dbReference type="InterPro" id="IPR050155">
    <property type="entry name" value="HAD-like_hydrolase_sf"/>
</dbReference>
<dbReference type="InterPro" id="IPR036412">
    <property type="entry name" value="HAD-like_sf"/>
</dbReference>
<dbReference type="Gene3D" id="3.40.50.1000">
    <property type="entry name" value="HAD superfamily/HAD-like"/>
    <property type="match status" value="1"/>
</dbReference>
<dbReference type="GO" id="GO:0006281">
    <property type="term" value="P:DNA repair"/>
    <property type="evidence" value="ECO:0007669"/>
    <property type="project" value="TreeGrafter"/>
</dbReference>
<dbReference type="Pfam" id="PF13419">
    <property type="entry name" value="HAD_2"/>
    <property type="match status" value="1"/>
</dbReference>
<reference evidence="2 3" key="1">
    <citation type="journal article" date="2015" name="Genome Announc.">
        <title>Draft Genome of the Euendolithic (true boring) Cyanobacterium Mastigocoleus testarum strain BC008.</title>
        <authorList>
            <person name="Guida B.S."/>
            <person name="Garcia-Pichel F."/>
        </authorList>
    </citation>
    <scope>NUCLEOTIDE SEQUENCE [LARGE SCALE GENOMIC DNA]</scope>
    <source>
        <strain evidence="2 3">BC008</strain>
    </source>
</reference>
<comment type="caution">
    <text evidence="2">The sequence shown here is derived from an EMBL/GenBank/DDBJ whole genome shotgun (WGS) entry which is preliminary data.</text>
</comment>
<evidence type="ECO:0000313" key="3">
    <source>
        <dbReference type="Proteomes" id="UP000053372"/>
    </source>
</evidence>
<keyword evidence="3" id="KW-1185">Reference proteome</keyword>
<dbReference type="EMBL" id="LMTZ01000072">
    <property type="protein sequence ID" value="KST68262.1"/>
    <property type="molecule type" value="Genomic_DNA"/>
</dbReference>
<dbReference type="OrthoDB" id="368044at2"/>
<evidence type="ECO:0000313" key="2">
    <source>
        <dbReference type="EMBL" id="KST68262.1"/>
    </source>
</evidence>
<sequence>MMENSPSILALDFDGVICDGLIEYFQVAWRAYSGVWHAENKIPPDGLAETFYPLRAVIETGWEMPVLIKALIEGISEEQIYQEWHNISKQILEKDNLKSQDIAKELDSIRDEWINNDLDGWLSLNRFYPGTIEKIRSIASSSVELYIITTKEGRFVKQLLQRWGVELNSELIFGKEVKRPKYEIIRELIKKHNISPGNVWFVEDRLKTLQVVKKLPDLQDVKLFLASWGYNTASEREAAKNDERIKLISLAQFVQDSFAW</sequence>
<protein>
    <submittedName>
        <fullName evidence="2">Haloacid dehalogenase</fullName>
    </submittedName>
</protein>
<dbReference type="EMBL" id="LMTZ01000073">
    <property type="protein sequence ID" value="KST68252.1"/>
    <property type="molecule type" value="Genomic_DNA"/>
</dbReference>
<evidence type="ECO:0000313" key="1">
    <source>
        <dbReference type="EMBL" id="KST68252.1"/>
    </source>
</evidence>
<dbReference type="Proteomes" id="UP000053372">
    <property type="component" value="Unassembled WGS sequence"/>
</dbReference>
<dbReference type="PANTHER" id="PTHR43434:SF21">
    <property type="entry name" value="SLL0295 PROTEIN"/>
    <property type="match status" value="1"/>
</dbReference>
<organism evidence="2 3">
    <name type="scientific">Mastigocoleus testarum BC008</name>
    <dbReference type="NCBI Taxonomy" id="371196"/>
    <lineage>
        <taxon>Bacteria</taxon>
        <taxon>Bacillati</taxon>
        <taxon>Cyanobacteriota</taxon>
        <taxon>Cyanophyceae</taxon>
        <taxon>Nostocales</taxon>
        <taxon>Hapalosiphonaceae</taxon>
        <taxon>Mastigocoleus</taxon>
    </lineage>
</organism>
<dbReference type="InterPro" id="IPR041492">
    <property type="entry name" value="HAD_2"/>
</dbReference>
<dbReference type="GO" id="GO:0005829">
    <property type="term" value="C:cytosol"/>
    <property type="evidence" value="ECO:0007669"/>
    <property type="project" value="TreeGrafter"/>
</dbReference>
<dbReference type="RefSeq" id="WP_027845700.1">
    <property type="nucleotide sequence ID" value="NZ_LMTZ01000072.1"/>
</dbReference>
<gene>
    <name evidence="1" type="ORF">BC008_00385</name>
    <name evidence="2" type="ORF">BC008_00440</name>
</gene>
<dbReference type="GO" id="GO:0008967">
    <property type="term" value="F:phosphoglycolate phosphatase activity"/>
    <property type="evidence" value="ECO:0007669"/>
    <property type="project" value="TreeGrafter"/>
</dbReference>
<name>A0A0V7ZVM4_9CYAN</name>
<dbReference type="AlphaFoldDB" id="A0A0V7ZVM4"/>
<proteinExistence type="predicted"/>
<dbReference type="InterPro" id="IPR023214">
    <property type="entry name" value="HAD_sf"/>
</dbReference>